<dbReference type="OrthoDB" id="10067381at2759"/>
<dbReference type="PANTHER" id="PTHR31977:SF1">
    <property type="entry name" value="UPF0696 PROTEIN C11ORF68"/>
    <property type="match status" value="1"/>
</dbReference>
<organism evidence="2 3">
    <name type="scientific">Mytilus coruscus</name>
    <name type="common">Sea mussel</name>
    <dbReference type="NCBI Taxonomy" id="42192"/>
    <lineage>
        <taxon>Eukaryota</taxon>
        <taxon>Metazoa</taxon>
        <taxon>Spiralia</taxon>
        <taxon>Lophotrochozoa</taxon>
        <taxon>Mollusca</taxon>
        <taxon>Bivalvia</taxon>
        <taxon>Autobranchia</taxon>
        <taxon>Pteriomorphia</taxon>
        <taxon>Mytilida</taxon>
        <taxon>Mytiloidea</taxon>
        <taxon>Mytilidae</taxon>
        <taxon>Mytilinae</taxon>
        <taxon>Mytilus</taxon>
    </lineage>
</organism>
<sequence length="240" mass="27773">MEKTAESNKYKDTTACGTTRKLKISLRATRCRTNFKAIPFTSEHSFWWAYIYLHKTKADEKSGITKIAKGGTRRVTQPKYEVAGQSLEDSLEEYPVFSKWVEWCNKGNNSYFSAKVSAARNETDKHVICIYNDNFLNEADVFALRDGIRNAGIEKPLKYKANIFTHLGIDRQNKWGIDQFCIEKQDEQCPTLKRSKKSCGTKITKTIARRDERRQYESLFNLGYDRKASKSAVSTLYLKW</sequence>
<accession>A0A6J8APK3</accession>
<dbReference type="Proteomes" id="UP000507470">
    <property type="component" value="Unassembled WGS sequence"/>
</dbReference>
<dbReference type="PANTHER" id="PTHR31977">
    <property type="entry name" value="UPF0696 PROTEIN C11ORF68"/>
    <property type="match status" value="1"/>
</dbReference>
<name>A0A6J8APK3_MYTCO</name>
<dbReference type="InterPro" id="IPR023398">
    <property type="entry name" value="TIF_eIF4e-like"/>
</dbReference>
<dbReference type="SUPFAM" id="SSF55418">
    <property type="entry name" value="eIF4e-like"/>
    <property type="match status" value="1"/>
</dbReference>
<proteinExistence type="inferred from homology"/>
<keyword evidence="3" id="KW-1185">Reference proteome</keyword>
<dbReference type="InterPro" id="IPR015034">
    <property type="entry name" value="Bles03"/>
</dbReference>
<protein>
    <submittedName>
        <fullName evidence="2">Uncharacterized protein</fullName>
    </submittedName>
</protein>
<gene>
    <name evidence="2" type="ORF">MCOR_10069</name>
</gene>
<dbReference type="Gene3D" id="3.30.760.10">
    <property type="entry name" value="RNA Cap, Translation Initiation Factor Eif4e"/>
    <property type="match status" value="1"/>
</dbReference>
<dbReference type="EMBL" id="CACVKT020001792">
    <property type="protein sequence ID" value="CAC5371708.1"/>
    <property type="molecule type" value="Genomic_DNA"/>
</dbReference>
<reference evidence="2 3" key="1">
    <citation type="submission" date="2020-06" db="EMBL/GenBank/DDBJ databases">
        <authorList>
            <person name="Li R."/>
            <person name="Bekaert M."/>
        </authorList>
    </citation>
    <scope>NUCLEOTIDE SEQUENCE [LARGE SCALE GENOMIC DNA]</scope>
    <source>
        <strain evidence="3">wild</strain>
    </source>
</reference>
<evidence type="ECO:0000313" key="2">
    <source>
        <dbReference type="EMBL" id="CAC5371708.1"/>
    </source>
</evidence>
<dbReference type="AlphaFoldDB" id="A0A6J8APK3"/>
<comment type="similarity">
    <text evidence="1">Belongs to the UPF0696 family.</text>
</comment>
<evidence type="ECO:0000256" key="1">
    <source>
        <dbReference type="ARBA" id="ARBA00010568"/>
    </source>
</evidence>
<evidence type="ECO:0000313" key="3">
    <source>
        <dbReference type="Proteomes" id="UP000507470"/>
    </source>
</evidence>